<accession>A0A5M6C1Y3</accession>
<evidence type="ECO:0000313" key="9">
    <source>
        <dbReference type="Proteomes" id="UP000322225"/>
    </source>
</evidence>
<dbReference type="Proteomes" id="UP000322225">
    <property type="component" value="Chromosome 12"/>
</dbReference>
<dbReference type="AlphaFoldDB" id="A0A5M6C1Y3"/>
<evidence type="ECO:0000256" key="5">
    <source>
        <dbReference type="ARBA" id="ARBA00022845"/>
    </source>
</evidence>
<reference evidence="8" key="1">
    <citation type="submission" date="2017-08" db="EMBL/GenBank/DDBJ databases">
        <authorList>
            <person name="Cuomo C."/>
            <person name="Billmyre B."/>
            <person name="Heitman J."/>
        </authorList>
    </citation>
    <scope>NUCLEOTIDE SEQUENCE</scope>
    <source>
        <strain evidence="8">CBS 12478</strain>
    </source>
</reference>
<keyword evidence="6" id="KW-0346">Stress response</keyword>
<gene>
    <name evidence="8" type="ORF">CI109_106570</name>
</gene>
<dbReference type="KEGG" id="ksn:43588051"/>
<feature type="compositionally biased region" description="Low complexity" evidence="7">
    <location>
        <begin position="40"/>
        <end position="49"/>
    </location>
</feature>
<sequence length="536" mass="58666">MTAIASTSRPPHSGPSTIIDDLDNLNFADSPSLRARMKAAESASAALQATGPDWEDQEKRSAPEEMKDPEGCLLKSIPTPDQFIEHLLSPEHSDTEPHLTLIGYELEALVSIYSPSAVRLSFASRPPSLIASSGGTSRDTSDQSESIPLSAALARREHDSQQWTDAVWDSSIGYTPGERIRYEVTLPVWEEGEELEGVDKEVVPDKPPMMRILVSLPPTYPNSSPPQLQLLGRYLGSFAIDSGLFGAITRTYISSNGVPFNEGDVCVFDGLTHVQGLAREWYISHLASGAEGEKAREAEKKERQTVGMEGPPHISRGMSTFDQTPYDSVTPSSSSMSKSPSMEDQEEVDYTSYIPKRPEIRSTFSYTGQPSSLPVYRVGSEQDKGQLGLKIYSSEAIVDRKSSFVGHAVRVTDEREVPLVVHELLSDRKIAKAHHPAIFAYRIAKDVGGAAGKIYNTDYDDDGETQAGARLKHLLEILELENVLVIVSRWYGGTLLGPDRFKHINQAARDALDLAGLLDEKKDGGDKGGKGRKGRK</sequence>
<dbReference type="SUPFAM" id="SSF54211">
    <property type="entry name" value="Ribosomal protein S5 domain 2-like"/>
    <property type="match status" value="1"/>
</dbReference>
<evidence type="ECO:0000256" key="7">
    <source>
        <dbReference type="SAM" id="MobiDB-lite"/>
    </source>
</evidence>
<dbReference type="GO" id="GO:0140469">
    <property type="term" value="P:GCN2-mediated signaling"/>
    <property type="evidence" value="ECO:0007669"/>
    <property type="project" value="TreeGrafter"/>
</dbReference>
<keyword evidence="4" id="KW-0678">Repressor</keyword>
<dbReference type="PROSITE" id="PS50908">
    <property type="entry name" value="RWD"/>
    <property type="match status" value="1"/>
</dbReference>
<dbReference type="EMBL" id="CP144062">
    <property type="protein sequence ID" value="WWD22081.1"/>
    <property type="molecule type" value="Genomic_DNA"/>
</dbReference>
<dbReference type="GeneID" id="43588051"/>
<dbReference type="InterPro" id="IPR020568">
    <property type="entry name" value="Ribosomal_Su5_D2-typ_SF"/>
</dbReference>
<feature type="region of interest" description="Disordered" evidence="7">
    <location>
        <begin position="1"/>
        <end position="23"/>
    </location>
</feature>
<dbReference type="GO" id="GO:0005737">
    <property type="term" value="C:cytoplasm"/>
    <property type="evidence" value="ECO:0007669"/>
    <property type="project" value="UniProtKB-SubCell"/>
</dbReference>
<evidence type="ECO:0000313" key="8">
    <source>
        <dbReference type="EMBL" id="WWD22081.1"/>
    </source>
</evidence>
<feature type="region of interest" description="Disordered" evidence="7">
    <location>
        <begin position="292"/>
        <end position="349"/>
    </location>
</feature>
<feature type="compositionally biased region" description="Low complexity" evidence="7">
    <location>
        <begin position="331"/>
        <end position="342"/>
    </location>
</feature>
<dbReference type="InterPro" id="IPR023582">
    <property type="entry name" value="Impact"/>
</dbReference>
<dbReference type="Gene3D" id="3.30.230.30">
    <property type="entry name" value="Impact, N-terminal domain"/>
    <property type="match status" value="1"/>
</dbReference>
<feature type="compositionally biased region" description="Polar residues" evidence="7">
    <location>
        <begin position="1"/>
        <end position="16"/>
    </location>
</feature>
<dbReference type="Pfam" id="PF01205">
    <property type="entry name" value="Impact_N"/>
    <property type="match status" value="1"/>
</dbReference>
<evidence type="ECO:0000256" key="2">
    <source>
        <dbReference type="ARBA" id="ARBA00007665"/>
    </source>
</evidence>
<keyword evidence="3" id="KW-0963">Cytoplasm</keyword>
<feature type="region of interest" description="Disordered" evidence="7">
    <location>
        <begin position="38"/>
        <end position="70"/>
    </location>
</feature>
<dbReference type="OrthoDB" id="69641at2759"/>
<reference evidence="8" key="2">
    <citation type="submission" date="2024-01" db="EMBL/GenBank/DDBJ databases">
        <title>Comparative genomics of Cryptococcus and Kwoniella reveals pathogenesis evolution and contrasting modes of karyotype evolution via chromosome fusion or intercentromeric recombination.</title>
        <authorList>
            <person name="Coelho M.A."/>
            <person name="David-Palma M."/>
            <person name="Shea T."/>
            <person name="Bowers K."/>
            <person name="McGinley-Smith S."/>
            <person name="Mohammad A.W."/>
            <person name="Gnirke A."/>
            <person name="Yurkov A.M."/>
            <person name="Nowrousian M."/>
            <person name="Sun S."/>
            <person name="Cuomo C.A."/>
            <person name="Heitman J."/>
        </authorList>
    </citation>
    <scope>NUCLEOTIDE SEQUENCE</scope>
    <source>
        <strain evidence="8">CBS 12478</strain>
    </source>
</reference>
<feature type="compositionally biased region" description="Polar residues" evidence="7">
    <location>
        <begin position="317"/>
        <end position="330"/>
    </location>
</feature>
<evidence type="ECO:0000256" key="3">
    <source>
        <dbReference type="ARBA" id="ARBA00022490"/>
    </source>
</evidence>
<dbReference type="InterPro" id="IPR001498">
    <property type="entry name" value="Impact_N"/>
</dbReference>
<organism evidence="8 9">
    <name type="scientific">Kwoniella shandongensis</name>
    <dbReference type="NCBI Taxonomy" id="1734106"/>
    <lineage>
        <taxon>Eukaryota</taxon>
        <taxon>Fungi</taxon>
        <taxon>Dikarya</taxon>
        <taxon>Basidiomycota</taxon>
        <taxon>Agaricomycotina</taxon>
        <taxon>Tremellomycetes</taxon>
        <taxon>Tremellales</taxon>
        <taxon>Cryptococcaceae</taxon>
        <taxon>Kwoniella</taxon>
    </lineage>
</organism>
<dbReference type="GO" id="GO:0006446">
    <property type="term" value="P:regulation of translational initiation"/>
    <property type="evidence" value="ECO:0007669"/>
    <property type="project" value="TreeGrafter"/>
</dbReference>
<dbReference type="RefSeq" id="XP_031861921.1">
    <property type="nucleotide sequence ID" value="XM_032003923.1"/>
</dbReference>
<evidence type="ECO:0000256" key="6">
    <source>
        <dbReference type="ARBA" id="ARBA00023016"/>
    </source>
</evidence>
<protein>
    <submittedName>
        <fullName evidence="8">Uncharacterized protein</fullName>
    </submittedName>
</protein>
<dbReference type="InterPro" id="IPR036956">
    <property type="entry name" value="Impact_N_sf"/>
</dbReference>
<dbReference type="PANTHER" id="PTHR16301:SF24">
    <property type="entry name" value="RWD DOMAIN-CONTAINING PROTEIN"/>
    <property type="match status" value="1"/>
</dbReference>
<name>A0A5M6C1Y3_9TREE</name>
<keyword evidence="9" id="KW-1185">Reference proteome</keyword>
<dbReference type="InterPro" id="IPR006575">
    <property type="entry name" value="RWD_dom"/>
</dbReference>
<dbReference type="SUPFAM" id="SSF54495">
    <property type="entry name" value="UBC-like"/>
    <property type="match status" value="1"/>
</dbReference>
<feature type="compositionally biased region" description="Basic and acidic residues" evidence="7">
    <location>
        <begin position="57"/>
        <end position="70"/>
    </location>
</feature>
<proteinExistence type="inferred from homology"/>
<comment type="subcellular location">
    <subcellularLocation>
        <location evidence="1">Cytoplasm</location>
    </subcellularLocation>
</comment>
<dbReference type="PANTHER" id="PTHR16301">
    <property type="entry name" value="IMPACT-RELATED"/>
    <property type="match status" value="1"/>
</dbReference>
<feature type="compositionally biased region" description="Basic and acidic residues" evidence="7">
    <location>
        <begin position="292"/>
        <end position="304"/>
    </location>
</feature>
<dbReference type="InterPro" id="IPR016135">
    <property type="entry name" value="UBQ-conjugating_enzyme/RWD"/>
</dbReference>
<comment type="similarity">
    <text evidence="2">Belongs to the IMPACT family.</text>
</comment>
<evidence type="ECO:0000256" key="4">
    <source>
        <dbReference type="ARBA" id="ARBA00022491"/>
    </source>
</evidence>
<evidence type="ECO:0000256" key="1">
    <source>
        <dbReference type="ARBA" id="ARBA00004496"/>
    </source>
</evidence>
<keyword evidence="5" id="KW-0810">Translation regulation</keyword>